<dbReference type="InterPro" id="IPR024467">
    <property type="entry name" value="Xre/MbcA/ParS-like_toxin-bd"/>
</dbReference>
<feature type="domain" description="Antitoxin Xre-like helix-turn-helix" evidence="2">
    <location>
        <begin position="26"/>
        <end position="86"/>
    </location>
</feature>
<organism evidence="3 4">
    <name type="scientific">Skermanella cutis</name>
    <dbReference type="NCBI Taxonomy" id="2775420"/>
    <lineage>
        <taxon>Bacteria</taxon>
        <taxon>Pseudomonadati</taxon>
        <taxon>Pseudomonadota</taxon>
        <taxon>Alphaproteobacteria</taxon>
        <taxon>Rhodospirillales</taxon>
        <taxon>Azospirillaceae</taxon>
        <taxon>Skermanella</taxon>
    </lineage>
</organism>
<name>A0ABX7B468_9PROT</name>
<accession>A0ABX7B468</accession>
<reference evidence="3" key="1">
    <citation type="submission" date="2021-02" db="EMBL/GenBank/DDBJ databases">
        <title>Skermanella TT6 skin isolate.</title>
        <authorList>
            <person name="Lee K."/>
            <person name="Ganzorig M."/>
        </authorList>
    </citation>
    <scope>NUCLEOTIDE SEQUENCE</scope>
    <source>
        <strain evidence="3">TT6</strain>
    </source>
</reference>
<dbReference type="InterPro" id="IPR011979">
    <property type="entry name" value="Antitox_Xre"/>
</dbReference>
<evidence type="ECO:0000313" key="4">
    <source>
        <dbReference type="Proteomes" id="UP000595197"/>
    </source>
</evidence>
<evidence type="ECO:0000259" key="1">
    <source>
        <dbReference type="Pfam" id="PF09722"/>
    </source>
</evidence>
<dbReference type="EMBL" id="CP067420">
    <property type="protein sequence ID" value="QQP87930.1"/>
    <property type="molecule type" value="Genomic_DNA"/>
</dbReference>
<dbReference type="RefSeq" id="WP_201072171.1">
    <property type="nucleotide sequence ID" value="NZ_CP067420.1"/>
</dbReference>
<sequence>MISAAQVIALLGGEKTVGRTLSSDLDIARLVRDGLPVDVIDHLLELQAISQAELDRIVAPPKVMAERRRKNRLTPEQSGRVVRIARVIADATETFRSREKALTWLRRPSRALEDEAPFDLLDTEEGARLVEHLLGRIAHGLAA</sequence>
<evidence type="ECO:0000313" key="3">
    <source>
        <dbReference type="EMBL" id="QQP87930.1"/>
    </source>
</evidence>
<keyword evidence="4" id="KW-1185">Reference proteome</keyword>
<dbReference type="Pfam" id="PF20432">
    <property type="entry name" value="Xre-like-HTH"/>
    <property type="match status" value="1"/>
</dbReference>
<gene>
    <name evidence="3" type="ORF">IGS68_17855</name>
</gene>
<proteinExistence type="predicted"/>
<protein>
    <submittedName>
        <fullName evidence="3">DUF2384 domain-containing protein</fullName>
    </submittedName>
</protein>
<evidence type="ECO:0000259" key="2">
    <source>
        <dbReference type="Pfam" id="PF20432"/>
    </source>
</evidence>
<dbReference type="InterPro" id="IPR046847">
    <property type="entry name" value="Xre-like_HTH"/>
</dbReference>
<feature type="domain" description="Antitoxin Xre/MbcA/ParS-like toxin-binding" evidence="1">
    <location>
        <begin position="91"/>
        <end position="140"/>
    </location>
</feature>
<dbReference type="Pfam" id="PF09722">
    <property type="entry name" value="Xre_MbcA_ParS_C"/>
    <property type="match status" value="1"/>
</dbReference>
<dbReference type="NCBIfam" id="TIGR02293">
    <property type="entry name" value="TAS_TIGR02293"/>
    <property type="match status" value="1"/>
</dbReference>
<dbReference type="Proteomes" id="UP000595197">
    <property type="component" value="Chromosome"/>
</dbReference>